<evidence type="ECO:0000259" key="6">
    <source>
        <dbReference type="Pfam" id="PF06925"/>
    </source>
</evidence>
<dbReference type="InterPro" id="IPR050519">
    <property type="entry name" value="Glycosyltransf_28_UgtP"/>
</dbReference>
<dbReference type="EMBL" id="CP000804">
    <property type="protein sequence ID" value="ABU57307.1"/>
    <property type="molecule type" value="Genomic_DNA"/>
</dbReference>
<dbReference type="GO" id="GO:0016020">
    <property type="term" value="C:membrane"/>
    <property type="evidence" value="ECO:0007669"/>
    <property type="project" value="UniProtKB-SubCell"/>
</dbReference>
<dbReference type="SUPFAM" id="SSF53756">
    <property type="entry name" value="UDP-Glycosyltransferase/glycogen phosphorylase"/>
    <property type="match status" value="1"/>
</dbReference>
<comment type="similarity">
    <text evidence="2">Belongs to the glycosyltransferase 28 family.</text>
</comment>
<evidence type="ECO:0000313" key="7">
    <source>
        <dbReference type="EMBL" id="ABU57307.1"/>
    </source>
</evidence>
<feature type="domain" description="Diacylglycerol glucosyltransferase N-terminal" evidence="6">
    <location>
        <begin position="17"/>
        <end position="185"/>
    </location>
</feature>
<feature type="domain" description="Glycosyl transferase family 28 C-terminal" evidence="5">
    <location>
        <begin position="211"/>
        <end position="302"/>
    </location>
</feature>
<sequence>MRIVRILILTTDAGSGHRSAAQAVEAALLHVYRHNVQVTIANPLHEPSSPSLLRHAEAFYLSTIQHAPERYDRAHTLTDAAAYAALLRGAMRLAIGDALHRLLVRHAPDVVISVYPLFTALVADAYRGARGRPGLMTVVTDLGHVHHTWFSPVDDLCIVPNAQVRTRALSCGLNPRQVQIVGIPVHPRFAAQRADPATVRRDLGWRTDLVTVLISGGGAGVGPLAELAIAADEACQNLQIAVIAGRNSDLAARLRAREWKNPVHIYGFVPLADMMYAADIIATKAGGLSVSEALAVGRPLLIYGSAPGQEAGNLEYVMRRGAAQYTPDAAQFVAALQRWIAWPAARQAAADAARSAGRPQAAFEIASMVWDLAMSRAAAPRLAPRLSLSEWLSSWR</sequence>
<evidence type="ECO:0000256" key="2">
    <source>
        <dbReference type="ARBA" id="ARBA00006962"/>
    </source>
</evidence>
<dbReference type="KEGG" id="rca:Rcas_1210"/>
<dbReference type="InterPro" id="IPR009695">
    <property type="entry name" value="Diacylglyc_glucosyltr_N"/>
</dbReference>
<evidence type="ECO:0000313" key="8">
    <source>
        <dbReference type="Proteomes" id="UP000000263"/>
    </source>
</evidence>
<evidence type="ECO:0000256" key="3">
    <source>
        <dbReference type="ARBA" id="ARBA00022676"/>
    </source>
</evidence>
<dbReference type="Gene3D" id="3.40.50.2000">
    <property type="entry name" value="Glycogen Phosphorylase B"/>
    <property type="match status" value="1"/>
</dbReference>
<accession>A7NIK7</accession>
<keyword evidence="3" id="KW-0328">Glycosyltransferase</keyword>
<dbReference type="OrthoDB" id="9815663at2"/>
<dbReference type="Pfam" id="PF04101">
    <property type="entry name" value="Glyco_tran_28_C"/>
    <property type="match status" value="1"/>
</dbReference>
<reference evidence="7 8" key="1">
    <citation type="submission" date="2007-08" db="EMBL/GenBank/DDBJ databases">
        <title>Complete sequence of Roseiflexus castenholzii DSM 13941.</title>
        <authorList>
            <consortium name="US DOE Joint Genome Institute"/>
            <person name="Copeland A."/>
            <person name="Lucas S."/>
            <person name="Lapidus A."/>
            <person name="Barry K."/>
            <person name="Glavina del Rio T."/>
            <person name="Dalin E."/>
            <person name="Tice H."/>
            <person name="Pitluck S."/>
            <person name="Thompson L.S."/>
            <person name="Brettin T."/>
            <person name="Bruce D."/>
            <person name="Detter J.C."/>
            <person name="Han C."/>
            <person name="Tapia R."/>
            <person name="Schmutz J."/>
            <person name="Larimer F."/>
            <person name="Land M."/>
            <person name="Hauser L."/>
            <person name="Kyrpides N."/>
            <person name="Mikhailova N."/>
            <person name="Bryant D.A."/>
            <person name="Hanada S."/>
            <person name="Tsukatani Y."/>
            <person name="Richardson P."/>
        </authorList>
    </citation>
    <scope>NUCLEOTIDE SEQUENCE [LARGE SCALE GENOMIC DNA]</scope>
    <source>
        <strain evidence="8">DSM 13941 / HLO8</strain>
    </source>
</reference>
<dbReference type="PANTHER" id="PTHR43025">
    <property type="entry name" value="MONOGALACTOSYLDIACYLGLYCEROL SYNTHASE"/>
    <property type="match status" value="1"/>
</dbReference>
<dbReference type="RefSeq" id="WP_012119737.1">
    <property type="nucleotide sequence ID" value="NC_009767.1"/>
</dbReference>
<comment type="subcellular location">
    <subcellularLocation>
        <location evidence="1">Membrane</location>
    </subcellularLocation>
</comment>
<protein>
    <submittedName>
        <fullName evidence="7">Monogalactosyldiacylglycerol synthase</fullName>
    </submittedName>
</protein>
<keyword evidence="8" id="KW-1185">Reference proteome</keyword>
<dbReference type="GO" id="GO:0016758">
    <property type="term" value="F:hexosyltransferase activity"/>
    <property type="evidence" value="ECO:0007669"/>
    <property type="project" value="InterPro"/>
</dbReference>
<keyword evidence="4" id="KW-0808">Transferase</keyword>
<dbReference type="CAZy" id="GT28">
    <property type="family name" value="Glycosyltransferase Family 28"/>
</dbReference>
<proteinExistence type="inferred from homology"/>
<dbReference type="InterPro" id="IPR007235">
    <property type="entry name" value="Glyco_trans_28_C"/>
</dbReference>
<dbReference type="GO" id="GO:0009247">
    <property type="term" value="P:glycolipid biosynthetic process"/>
    <property type="evidence" value="ECO:0007669"/>
    <property type="project" value="InterPro"/>
</dbReference>
<dbReference type="STRING" id="383372.Rcas_1210"/>
<evidence type="ECO:0000259" key="5">
    <source>
        <dbReference type="Pfam" id="PF04101"/>
    </source>
</evidence>
<evidence type="ECO:0000256" key="4">
    <source>
        <dbReference type="ARBA" id="ARBA00022679"/>
    </source>
</evidence>
<dbReference type="eggNOG" id="COG0707">
    <property type="taxonomic scope" value="Bacteria"/>
</dbReference>
<dbReference type="Proteomes" id="UP000000263">
    <property type="component" value="Chromosome"/>
</dbReference>
<dbReference type="Pfam" id="PF06925">
    <property type="entry name" value="MGDG_synth"/>
    <property type="match status" value="1"/>
</dbReference>
<dbReference type="AlphaFoldDB" id="A7NIK7"/>
<organism evidence="7 8">
    <name type="scientific">Roseiflexus castenholzii (strain DSM 13941 / HLO8)</name>
    <dbReference type="NCBI Taxonomy" id="383372"/>
    <lineage>
        <taxon>Bacteria</taxon>
        <taxon>Bacillati</taxon>
        <taxon>Chloroflexota</taxon>
        <taxon>Chloroflexia</taxon>
        <taxon>Chloroflexales</taxon>
        <taxon>Roseiflexineae</taxon>
        <taxon>Roseiflexaceae</taxon>
        <taxon>Roseiflexus</taxon>
    </lineage>
</organism>
<dbReference type="PANTHER" id="PTHR43025:SF3">
    <property type="entry name" value="MONOGALACTOSYLDIACYLGLYCEROL SYNTHASE 1, CHLOROPLASTIC"/>
    <property type="match status" value="1"/>
</dbReference>
<evidence type="ECO:0000256" key="1">
    <source>
        <dbReference type="ARBA" id="ARBA00004370"/>
    </source>
</evidence>
<name>A7NIK7_ROSCS</name>
<dbReference type="HOGENOM" id="CLU_028367_3_2_0"/>
<gene>
    <name evidence="7" type="ordered locus">Rcas_1210</name>
</gene>